<organism evidence="2 3">
    <name type="scientific">Lynx pardinus</name>
    <name type="common">Iberian lynx</name>
    <name type="synonym">Felis pardina</name>
    <dbReference type="NCBI Taxonomy" id="191816"/>
    <lineage>
        <taxon>Eukaryota</taxon>
        <taxon>Metazoa</taxon>
        <taxon>Chordata</taxon>
        <taxon>Craniata</taxon>
        <taxon>Vertebrata</taxon>
        <taxon>Euteleostomi</taxon>
        <taxon>Mammalia</taxon>
        <taxon>Eutheria</taxon>
        <taxon>Laurasiatheria</taxon>
        <taxon>Carnivora</taxon>
        <taxon>Feliformia</taxon>
        <taxon>Felidae</taxon>
        <taxon>Felinae</taxon>
        <taxon>Lynx</taxon>
    </lineage>
</organism>
<feature type="compositionally biased region" description="Basic and acidic residues" evidence="1">
    <location>
        <begin position="15"/>
        <end position="25"/>
    </location>
</feature>
<sequence length="70" mass="7546">MPERARARTGIQTPSERRGKASDADSERFCVQGVAAAGIFTALIININSQSSIHPLPDLRDCSICMTLSL</sequence>
<dbReference type="EMBL" id="CAAGRJ010005179">
    <property type="protein sequence ID" value="VFV23072.1"/>
    <property type="molecule type" value="Genomic_DNA"/>
</dbReference>
<name>A0A485MYM3_LYNPA</name>
<evidence type="ECO:0000313" key="2">
    <source>
        <dbReference type="EMBL" id="VFV23072.1"/>
    </source>
</evidence>
<protein>
    <submittedName>
        <fullName evidence="2">Uncharacterized protein</fullName>
    </submittedName>
</protein>
<proteinExistence type="predicted"/>
<reference evidence="2 3" key="1">
    <citation type="submission" date="2019-01" db="EMBL/GenBank/DDBJ databases">
        <authorList>
            <person name="Alioto T."/>
            <person name="Alioto T."/>
        </authorList>
    </citation>
    <scope>NUCLEOTIDE SEQUENCE [LARGE SCALE GENOMIC DNA]</scope>
</reference>
<keyword evidence="3" id="KW-1185">Reference proteome</keyword>
<accession>A0A485MYM3</accession>
<dbReference type="AlphaFoldDB" id="A0A485MYM3"/>
<feature type="region of interest" description="Disordered" evidence="1">
    <location>
        <begin position="1"/>
        <end position="25"/>
    </location>
</feature>
<dbReference type="Proteomes" id="UP000386466">
    <property type="component" value="Unassembled WGS sequence"/>
</dbReference>
<evidence type="ECO:0000256" key="1">
    <source>
        <dbReference type="SAM" id="MobiDB-lite"/>
    </source>
</evidence>
<gene>
    <name evidence="2" type="ORF">LYPA_23C017426</name>
</gene>
<evidence type="ECO:0000313" key="3">
    <source>
        <dbReference type="Proteomes" id="UP000386466"/>
    </source>
</evidence>